<dbReference type="CDD" id="cd00051">
    <property type="entry name" value="EFh"/>
    <property type="match status" value="1"/>
</dbReference>
<gene>
    <name evidence="3" type="ORF">PGLA2088_LOCUS18387</name>
</gene>
<name>A0A813JCN8_POLGL</name>
<accession>A0A813JCN8</accession>
<proteinExistence type="predicted"/>
<dbReference type="SUPFAM" id="SSF47473">
    <property type="entry name" value="EF-hand"/>
    <property type="match status" value="1"/>
</dbReference>
<evidence type="ECO:0000259" key="2">
    <source>
        <dbReference type="PROSITE" id="PS50222"/>
    </source>
</evidence>
<feature type="compositionally biased region" description="Low complexity" evidence="1">
    <location>
        <begin position="23"/>
        <end position="47"/>
    </location>
</feature>
<dbReference type="InterPro" id="IPR002048">
    <property type="entry name" value="EF_hand_dom"/>
</dbReference>
<evidence type="ECO:0000256" key="1">
    <source>
        <dbReference type="SAM" id="MobiDB-lite"/>
    </source>
</evidence>
<dbReference type="PROSITE" id="PS50222">
    <property type="entry name" value="EF_HAND_2"/>
    <property type="match status" value="1"/>
</dbReference>
<feature type="region of interest" description="Disordered" evidence="1">
    <location>
        <begin position="22"/>
        <end position="53"/>
    </location>
</feature>
<dbReference type="InterPro" id="IPR011992">
    <property type="entry name" value="EF-hand-dom_pair"/>
</dbReference>
<dbReference type="Proteomes" id="UP000626109">
    <property type="component" value="Unassembled WGS sequence"/>
</dbReference>
<organism evidence="3 4">
    <name type="scientific">Polarella glacialis</name>
    <name type="common">Dinoflagellate</name>
    <dbReference type="NCBI Taxonomy" id="89957"/>
    <lineage>
        <taxon>Eukaryota</taxon>
        <taxon>Sar</taxon>
        <taxon>Alveolata</taxon>
        <taxon>Dinophyceae</taxon>
        <taxon>Suessiales</taxon>
        <taxon>Suessiaceae</taxon>
        <taxon>Polarella</taxon>
    </lineage>
</organism>
<feature type="domain" description="EF-hand" evidence="2">
    <location>
        <begin position="68"/>
        <end position="88"/>
    </location>
</feature>
<evidence type="ECO:0000313" key="3">
    <source>
        <dbReference type="EMBL" id="CAE8673139.1"/>
    </source>
</evidence>
<dbReference type="GO" id="GO:0005509">
    <property type="term" value="F:calcium ion binding"/>
    <property type="evidence" value="ECO:0007669"/>
    <property type="project" value="InterPro"/>
</dbReference>
<dbReference type="InterPro" id="IPR038084">
    <property type="entry name" value="PduO/GlcC-like_sf"/>
</dbReference>
<dbReference type="EMBL" id="CAJNNW010024552">
    <property type="protein sequence ID" value="CAE8673139.1"/>
    <property type="molecule type" value="Genomic_DNA"/>
</dbReference>
<sequence>MSGKIQGSGGGWRCCRTWCSCNSSDSPGSPDSSDSDSSSDSSASQSPRRLPERTTTRFDFCQLRRAADGDGEISLEEFVAALEASGSSKSQARATELFEQYYGNHDGHLDEQEYLSLLLALCPTGDASEAPTLLRSLRSPQESQSLLDARILQRAEQLFRSASALAQSRPKAEPVCMVLVDQSGNEAGAHHSPGANSFFYRTARGKALALLETKDYSTLKRWPSMAAVKPLLRLLTGGTKQFPIQGCLMICSADPTSGSEATWFFSVSGCGKSDDDVAIAQGALLHAGFQLVPGSADLFCLP</sequence>
<dbReference type="AlphaFoldDB" id="A0A813JCN8"/>
<dbReference type="Gene3D" id="3.30.450.150">
    <property type="entry name" value="Haem-degrading domain"/>
    <property type="match status" value="1"/>
</dbReference>
<dbReference type="Gene3D" id="1.10.238.10">
    <property type="entry name" value="EF-hand"/>
    <property type="match status" value="1"/>
</dbReference>
<reference evidence="3" key="1">
    <citation type="submission" date="2021-02" db="EMBL/GenBank/DDBJ databases">
        <authorList>
            <person name="Dougan E. K."/>
            <person name="Rhodes N."/>
            <person name="Thang M."/>
            <person name="Chan C."/>
        </authorList>
    </citation>
    <scope>NUCLEOTIDE SEQUENCE</scope>
</reference>
<comment type="caution">
    <text evidence="3">The sequence shown here is derived from an EMBL/GenBank/DDBJ whole genome shotgun (WGS) entry which is preliminary data.</text>
</comment>
<evidence type="ECO:0000313" key="4">
    <source>
        <dbReference type="Proteomes" id="UP000626109"/>
    </source>
</evidence>
<protein>
    <recommendedName>
        <fullName evidence="2">EF-hand domain-containing protein</fullName>
    </recommendedName>
</protein>